<sequence length="120" mass="14066">MCTQTQRREKWHEEHIRNLGIRYPNCFQLHLFSLPPFVQQISHHPILHTVLFPQPGLRRPRRKGLRRHRSIVGTPATQHSHVEFGGGDRTCRPAMEGMEGVLMGRVGRRRRSEVGYQWSP</sequence>
<dbReference type="EMBL" id="GISG01279484">
    <property type="protein sequence ID" value="MBA4678493.1"/>
    <property type="molecule type" value="Transcribed_RNA"/>
</dbReference>
<reference evidence="1" key="1">
    <citation type="journal article" date="2013" name="J. Plant Res.">
        <title>Effect of fungi and light on seed germination of three Opuntia species from semiarid lands of central Mexico.</title>
        <authorList>
            <person name="Delgado-Sanchez P."/>
            <person name="Jimenez-Bremont J.F."/>
            <person name="Guerrero-Gonzalez Mde L."/>
            <person name="Flores J."/>
        </authorList>
    </citation>
    <scope>NUCLEOTIDE SEQUENCE</scope>
    <source>
        <tissue evidence="1">Cladode</tissue>
    </source>
</reference>
<organism evidence="1">
    <name type="scientific">Opuntia streptacantha</name>
    <name type="common">Prickly pear cactus</name>
    <name type="synonym">Opuntia cardona</name>
    <dbReference type="NCBI Taxonomy" id="393608"/>
    <lineage>
        <taxon>Eukaryota</taxon>
        <taxon>Viridiplantae</taxon>
        <taxon>Streptophyta</taxon>
        <taxon>Embryophyta</taxon>
        <taxon>Tracheophyta</taxon>
        <taxon>Spermatophyta</taxon>
        <taxon>Magnoliopsida</taxon>
        <taxon>eudicotyledons</taxon>
        <taxon>Gunneridae</taxon>
        <taxon>Pentapetalae</taxon>
        <taxon>Caryophyllales</taxon>
        <taxon>Cactineae</taxon>
        <taxon>Cactaceae</taxon>
        <taxon>Opuntioideae</taxon>
        <taxon>Opuntia</taxon>
    </lineage>
</organism>
<protein>
    <submittedName>
        <fullName evidence="1">Uncharacterized protein</fullName>
    </submittedName>
</protein>
<evidence type="ECO:0000313" key="1">
    <source>
        <dbReference type="EMBL" id="MBA4678493.1"/>
    </source>
</evidence>
<name>A0A7C9AZR1_OPUST</name>
<accession>A0A7C9AZR1</accession>
<reference evidence="1" key="2">
    <citation type="submission" date="2020-07" db="EMBL/GenBank/DDBJ databases">
        <authorList>
            <person name="Vera ALvarez R."/>
            <person name="Arias-Moreno D.M."/>
            <person name="Jimenez-Jacinto V."/>
            <person name="Jimenez-Bremont J.F."/>
            <person name="Swaminathan K."/>
            <person name="Moose S.P."/>
            <person name="Guerrero-Gonzalez M.L."/>
            <person name="Marino-Ramirez L."/>
            <person name="Landsman D."/>
            <person name="Rodriguez-Kessler M."/>
            <person name="Delgado-Sanchez P."/>
        </authorList>
    </citation>
    <scope>NUCLEOTIDE SEQUENCE</scope>
    <source>
        <tissue evidence="1">Cladode</tissue>
    </source>
</reference>
<proteinExistence type="predicted"/>
<dbReference type="AlphaFoldDB" id="A0A7C9AZR1"/>